<sequence length="110" mass="11815">MASANARPAVEEAHSNPSAPNPAGHSQFIKDPLAHFKAMPCRAGPPPVLFNTTFRKAVMTPQVVLVRGRVVKRGGRKITVRGSIKDKDGKVLGEGEGVWVKAGKQLRSHL</sequence>
<dbReference type="CDD" id="cd03443">
    <property type="entry name" value="PaaI_thioesterase"/>
    <property type="match status" value="1"/>
</dbReference>
<reference evidence="3" key="1">
    <citation type="submission" date="2023-06" db="EMBL/GenBank/DDBJ databases">
        <title>Genome-scale phylogeny and comparative genomics of the fungal order Sordariales.</title>
        <authorList>
            <consortium name="Lawrence Berkeley National Laboratory"/>
            <person name="Hensen N."/>
            <person name="Bonometti L."/>
            <person name="Westerberg I."/>
            <person name="Brannstrom I.O."/>
            <person name="Guillou S."/>
            <person name="Cros-Aarteil S."/>
            <person name="Calhoun S."/>
            <person name="Haridas S."/>
            <person name="Kuo A."/>
            <person name="Mondo S."/>
            <person name="Pangilinan J."/>
            <person name="Riley R."/>
            <person name="LaButti K."/>
            <person name="Andreopoulos B."/>
            <person name="Lipzen A."/>
            <person name="Chen C."/>
            <person name="Yanf M."/>
            <person name="Daum C."/>
            <person name="Ng V."/>
            <person name="Clum A."/>
            <person name="Steindorff A."/>
            <person name="Ohm R."/>
            <person name="Martin F."/>
            <person name="Silar P."/>
            <person name="Natvig D."/>
            <person name="Lalanne C."/>
            <person name="Gautier V."/>
            <person name="Ament-velasquez S.L."/>
            <person name="Kruys A."/>
            <person name="Hutchinson M.I."/>
            <person name="Powell A.J."/>
            <person name="Barry K."/>
            <person name="Miller A.N."/>
            <person name="Grigoriev I.V."/>
            <person name="Debuchy R."/>
            <person name="Gladieux P."/>
            <person name="Thoren M.H."/>
            <person name="Johannesson H."/>
        </authorList>
    </citation>
    <scope>NUCLEOTIDE SEQUENCE</scope>
    <source>
        <strain evidence="3">SMH2392-1A</strain>
    </source>
</reference>
<evidence type="ECO:0000256" key="1">
    <source>
        <dbReference type="SAM" id="MobiDB-lite"/>
    </source>
</evidence>
<dbReference type="RefSeq" id="XP_060298170.1">
    <property type="nucleotide sequence ID" value="XM_060439656.1"/>
</dbReference>
<dbReference type="AlphaFoldDB" id="A0AA40AUL4"/>
<feature type="domain" description="Thioesterase" evidence="2">
    <location>
        <begin position="50"/>
        <end position="91"/>
    </location>
</feature>
<dbReference type="GeneID" id="85322926"/>
<proteinExistence type="predicted"/>
<feature type="region of interest" description="Disordered" evidence="1">
    <location>
        <begin position="1"/>
        <end position="29"/>
    </location>
</feature>
<organism evidence="3 4">
    <name type="scientific">Lasiosphaeria miniovina</name>
    <dbReference type="NCBI Taxonomy" id="1954250"/>
    <lineage>
        <taxon>Eukaryota</taxon>
        <taxon>Fungi</taxon>
        <taxon>Dikarya</taxon>
        <taxon>Ascomycota</taxon>
        <taxon>Pezizomycotina</taxon>
        <taxon>Sordariomycetes</taxon>
        <taxon>Sordariomycetidae</taxon>
        <taxon>Sordariales</taxon>
        <taxon>Lasiosphaeriaceae</taxon>
        <taxon>Lasiosphaeria</taxon>
    </lineage>
</organism>
<keyword evidence="4" id="KW-1185">Reference proteome</keyword>
<dbReference type="InterPro" id="IPR029069">
    <property type="entry name" value="HotDog_dom_sf"/>
</dbReference>
<dbReference type="SUPFAM" id="SSF54637">
    <property type="entry name" value="Thioesterase/thiol ester dehydrase-isomerase"/>
    <property type="match status" value="1"/>
</dbReference>
<evidence type="ECO:0000313" key="3">
    <source>
        <dbReference type="EMBL" id="KAK0722246.1"/>
    </source>
</evidence>
<gene>
    <name evidence="3" type="ORF">B0T26DRAFT_673968</name>
</gene>
<evidence type="ECO:0000313" key="4">
    <source>
        <dbReference type="Proteomes" id="UP001172101"/>
    </source>
</evidence>
<dbReference type="Proteomes" id="UP001172101">
    <property type="component" value="Unassembled WGS sequence"/>
</dbReference>
<dbReference type="EMBL" id="JAUIRO010000003">
    <property type="protein sequence ID" value="KAK0722246.1"/>
    <property type="molecule type" value="Genomic_DNA"/>
</dbReference>
<accession>A0AA40AUL4</accession>
<dbReference type="Gene3D" id="3.10.129.10">
    <property type="entry name" value="Hotdog Thioesterase"/>
    <property type="match status" value="1"/>
</dbReference>
<dbReference type="InterPro" id="IPR006683">
    <property type="entry name" value="Thioestr_dom"/>
</dbReference>
<protein>
    <recommendedName>
        <fullName evidence="2">Thioesterase domain-containing protein</fullName>
    </recommendedName>
</protein>
<comment type="caution">
    <text evidence="3">The sequence shown here is derived from an EMBL/GenBank/DDBJ whole genome shotgun (WGS) entry which is preliminary data.</text>
</comment>
<dbReference type="Pfam" id="PF03061">
    <property type="entry name" value="4HBT"/>
    <property type="match status" value="1"/>
</dbReference>
<name>A0AA40AUL4_9PEZI</name>
<evidence type="ECO:0000259" key="2">
    <source>
        <dbReference type="Pfam" id="PF03061"/>
    </source>
</evidence>